<dbReference type="InterPro" id="IPR006867">
    <property type="entry name" value="DUF632"/>
</dbReference>
<dbReference type="Proteomes" id="UP001054252">
    <property type="component" value="Unassembled WGS sequence"/>
</dbReference>
<name>A0AAV5M5A0_9ROSI</name>
<evidence type="ECO:0000256" key="1">
    <source>
        <dbReference type="SAM" id="Coils"/>
    </source>
</evidence>
<dbReference type="InterPro" id="IPR006868">
    <property type="entry name" value="DUF630"/>
</dbReference>
<dbReference type="PANTHER" id="PTHR21450">
    <property type="entry name" value="PROTEIN ALTERED PHOSPHATE STARVATION RESPONSE 1"/>
    <property type="match status" value="1"/>
</dbReference>
<evidence type="ECO:0000256" key="2">
    <source>
        <dbReference type="SAM" id="MobiDB-lite"/>
    </source>
</evidence>
<dbReference type="Pfam" id="PF04783">
    <property type="entry name" value="DUF630"/>
    <property type="match status" value="1"/>
</dbReference>
<feature type="region of interest" description="Disordered" evidence="2">
    <location>
        <begin position="66"/>
        <end position="157"/>
    </location>
</feature>
<keyword evidence="1" id="KW-0175">Coiled coil</keyword>
<reference evidence="5 6" key="1">
    <citation type="journal article" date="2021" name="Commun. Biol.">
        <title>The genome of Shorea leprosula (Dipterocarpaceae) highlights the ecological relevance of drought in aseasonal tropical rainforests.</title>
        <authorList>
            <person name="Ng K.K.S."/>
            <person name="Kobayashi M.J."/>
            <person name="Fawcett J.A."/>
            <person name="Hatakeyama M."/>
            <person name="Paape T."/>
            <person name="Ng C.H."/>
            <person name="Ang C.C."/>
            <person name="Tnah L.H."/>
            <person name="Lee C.T."/>
            <person name="Nishiyama T."/>
            <person name="Sese J."/>
            <person name="O'Brien M.J."/>
            <person name="Copetti D."/>
            <person name="Mohd Noor M.I."/>
            <person name="Ong R.C."/>
            <person name="Putra M."/>
            <person name="Sireger I.Z."/>
            <person name="Indrioko S."/>
            <person name="Kosugi Y."/>
            <person name="Izuno A."/>
            <person name="Isagi Y."/>
            <person name="Lee S.L."/>
            <person name="Shimizu K.K."/>
        </authorList>
    </citation>
    <scope>NUCLEOTIDE SEQUENCE [LARGE SCALE GENOMIC DNA]</scope>
    <source>
        <strain evidence="5">214</strain>
    </source>
</reference>
<feature type="compositionally biased region" description="Pro residues" evidence="2">
    <location>
        <begin position="71"/>
        <end position="82"/>
    </location>
</feature>
<evidence type="ECO:0000259" key="3">
    <source>
        <dbReference type="Pfam" id="PF04782"/>
    </source>
</evidence>
<evidence type="ECO:0008006" key="7">
    <source>
        <dbReference type="Google" id="ProtNLM"/>
    </source>
</evidence>
<dbReference type="Pfam" id="PF04782">
    <property type="entry name" value="DUF632"/>
    <property type="match status" value="1"/>
</dbReference>
<feature type="compositionally biased region" description="Low complexity" evidence="2">
    <location>
        <begin position="113"/>
        <end position="127"/>
    </location>
</feature>
<organism evidence="5 6">
    <name type="scientific">Rubroshorea leprosula</name>
    <dbReference type="NCBI Taxonomy" id="152421"/>
    <lineage>
        <taxon>Eukaryota</taxon>
        <taxon>Viridiplantae</taxon>
        <taxon>Streptophyta</taxon>
        <taxon>Embryophyta</taxon>
        <taxon>Tracheophyta</taxon>
        <taxon>Spermatophyta</taxon>
        <taxon>Magnoliopsida</taxon>
        <taxon>eudicotyledons</taxon>
        <taxon>Gunneridae</taxon>
        <taxon>Pentapetalae</taxon>
        <taxon>rosids</taxon>
        <taxon>malvids</taxon>
        <taxon>Malvales</taxon>
        <taxon>Dipterocarpaceae</taxon>
        <taxon>Rubroshorea</taxon>
    </lineage>
</organism>
<sequence length="651" mass="72615">MGCWCSRIEREEMVSRCKARERYMKQLVKARNALAASHSLYLRSLRSTGAALLRFANNETTLQLLHHHHAPSPPPPTRPPLSPGSDTWTASTTASTALPPPPPPPPTRPPLSPGSDTWTSSTTASTALPPPPPPPLSSGWDFWDPFAPPAPSQSAMEEDWEVATSASDLAASATATTTVTGAASVVAPPSVVSGFSKDTGSELAVVPSRNTKELVEIVKEVDEYFLKAADSGSQLSVLLEVSNCNISAQSKEGKVYNHGCNLNPTLWTWSSSLKLDSCGNLGEERFGSNLSGSSTTVGGSHCSTVERLYAWEKKLYQEVKTAETIKIEHEKRVEQLRKLELKRADYVKTQKAKKEVERLESQMMVASQAIETTSTEIIKLRETELYPQLLDLVKGLMCMWRSMYEIHQVHTHIVQQLKYLNFIPSNEPTSEIHRQSTLQLELEVQQWHLSFCNLVKAQRDYIQSLTGWLRLSLFQFSKNPLSGANQDSKIYSFCEEWHLAVDRIPDKVAAEGIKSFLTVIHTIVVQQAEEHKQKKRADSIFKEFEKKAAELRSLESKYGPYSMPETSKNPIADKRAKVEMLRAKAEEEKSKHEKSLGVTRAMTLNNLQVGFPHVFQAMVGFSSVCMQAFESVYNQAKSIDEEHDVKRLLSC</sequence>
<evidence type="ECO:0000259" key="4">
    <source>
        <dbReference type="Pfam" id="PF04783"/>
    </source>
</evidence>
<feature type="coiled-coil region" evidence="1">
    <location>
        <begin position="319"/>
        <end position="376"/>
    </location>
</feature>
<comment type="caution">
    <text evidence="5">The sequence shown here is derived from an EMBL/GenBank/DDBJ whole genome shotgun (WGS) entry which is preliminary data.</text>
</comment>
<accession>A0AAV5M5A0</accession>
<feature type="domain" description="DUF630" evidence="4">
    <location>
        <begin position="1"/>
        <end position="59"/>
    </location>
</feature>
<feature type="compositionally biased region" description="Pro residues" evidence="2">
    <location>
        <begin position="98"/>
        <end position="112"/>
    </location>
</feature>
<dbReference type="PANTHER" id="PTHR21450:SF23">
    <property type="entry name" value="PROTEIN ALTERED PHOSPHATE STARVATION RESPONSE 1"/>
    <property type="match status" value="1"/>
</dbReference>
<proteinExistence type="predicted"/>
<keyword evidence="6" id="KW-1185">Reference proteome</keyword>
<gene>
    <name evidence="5" type="ORF">SLEP1_g51322</name>
</gene>
<protein>
    <recommendedName>
        <fullName evidence="7">Nitrate regulatory gene2 protein</fullName>
    </recommendedName>
</protein>
<dbReference type="EMBL" id="BPVZ01000177">
    <property type="protein sequence ID" value="GKV44103.1"/>
    <property type="molecule type" value="Genomic_DNA"/>
</dbReference>
<evidence type="ECO:0000313" key="6">
    <source>
        <dbReference type="Proteomes" id="UP001054252"/>
    </source>
</evidence>
<evidence type="ECO:0000313" key="5">
    <source>
        <dbReference type="EMBL" id="GKV44103.1"/>
    </source>
</evidence>
<feature type="domain" description="DUF632" evidence="3">
    <location>
        <begin position="214"/>
        <end position="521"/>
    </location>
</feature>
<dbReference type="AlphaFoldDB" id="A0AAV5M5A0"/>